<dbReference type="GO" id="GO:0005524">
    <property type="term" value="F:ATP binding"/>
    <property type="evidence" value="ECO:0007669"/>
    <property type="project" value="UniProtKB-KW"/>
</dbReference>
<proteinExistence type="inferred from homology"/>
<dbReference type="InterPro" id="IPR003439">
    <property type="entry name" value="ABC_transporter-like_ATP-bd"/>
</dbReference>
<dbReference type="FunFam" id="3.40.50.300:FF:000589">
    <property type="entry name" value="ABC transporter, ATP-binding subunit"/>
    <property type="match status" value="1"/>
</dbReference>
<gene>
    <name evidence="11" type="ORF">Prubr_71950</name>
</gene>
<evidence type="ECO:0000256" key="3">
    <source>
        <dbReference type="ARBA" id="ARBA00022475"/>
    </source>
</evidence>
<dbReference type="InterPro" id="IPR005894">
    <property type="entry name" value="DrrA"/>
</dbReference>
<dbReference type="KEGG" id="pry:Prubr_71950"/>
<reference evidence="11" key="1">
    <citation type="submission" date="2020-08" db="EMBL/GenBank/DDBJ databases">
        <title>Whole genome shotgun sequence of Polymorphospora rubra NBRC 101157.</title>
        <authorList>
            <person name="Komaki H."/>
            <person name="Tamura T."/>
        </authorList>
    </citation>
    <scope>NUCLEOTIDE SEQUENCE</scope>
    <source>
        <strain evidence="11">NBRC 101157</strain>
    </source>
</reference>
<evidence type="ECO:0000256" key="6">
    <source>
        <dbReference type="ARBA" id="ARBA00022967"/>
    </source>
</evidence>
<dbReference type="AlphaFoldDB" id="A0A810NCX0"/>
<organism evidence="11 12">
    <name type="scientific">Polymorphospora rubra</name>
    <dbReference type="NCBI Taxonomy" id="338584"/>
    <lineage>
        <taxon>Bacteria</taxon>
        <taxon>Bacillati</taxon>
        <taxon>Actinomycetota</taxon>
        <taxon>Actinomycetes</taxon>
        <taxon>Micromonosporales</taxon>
        <taxon>Micromonosporaceae</taxon>
        <taxon>Polymorphospora</taxon>
    </lineage>
</organism>
<dbReference type="InterPro" id="IPR050763">
    <property type="entry name" value="ABC_transporter_ATP-binding"/>
</dbReference>
<comment type="similarity">
    <text evidence="9">Belongs to the ABC transporter superfamily. Drug exporter-1 (DrugE1) (TC 3.A.1.105) family.</text>
</comment>
<sequence>MTGIRKSYGTHHVLADVTFTVPSGQIFAMLGPNGAGKTTLIRILTTLIRPDTGTARILGRDVVTEARAVRRLISVTGQYASVDEELTGRENLVMIARLLGRSRRAAQARARELLDEFDLTDAADRRAGRYSGGMRRRLDLAAGLVDSPPVIFLDEPTTGMDTRSRQALWTTITRLAAAGRTVFLTTQYLEEADTLADRIAVLDGGRIVASGTAAELKRRVGREWVELTLPGGDVRRESTDGSPARLREILNRYHAEGRPVARAALRTPSLDDVFLTLTGHPVNREDGRA</sequence>
<dbReference type="Gene3D" id="3.40.50.300">
    <property type="entry name" value="P-loop containing nucleotide triphosphate hydrolases"/>
    <property type="match status" value="1"/>
</dbReference>
<keyword evidence="5 11" id="KW-0067">ATP-binding</keyword>
<evidence type="ECO:0000256" key="1">
    <source>
        <dbReference type="ARBA" id="ARBA00004413"/>
    </source>
</evidence>
<dbReference type="SUPFAM" id="SSF52540">
    <property type="entry name" value="P-loop containing nucleoside triphosphate hydrolases"/>
    <property type="match status" value="1"/>
</dbReference>
<evidence type="ECO:0000256" key="8">
    <source>
        <dbReference type="ARBA" id="ARBA00023251"/>
    </source>
</evidence>
<dbReference type="InterPro" id="IPR017871">
    <property type="entry name" value="ABC_transporter-like_CS"/>
</dbReference>
<evidence type="ECO:0000256" key="5">
    <source>
        <dbReference type="ARBA" id="ARBA00022840"/>
    </source>
</evidence>
<dbReference type="PROSITE" id="PS50893">
    <property type="entry name" value="ABC_TRANSPORTER_2"/>
    <property type="match status" value="1"/>
</dbReference>
<evidence type="ECO:0000256" key="2">
    <source>
        <dbReference type="ARBA" id="ARBA00022448"/>
    </source>
</evidence>
<keyword evidence="3" id="KW-1003">Cell membrane</keyword>
<evidence type="ECO:0000259" key="10">
    <source>
        <dbReference type="PROSITE" id="PS50893"/>
    </source>
</evidence>
<evidence type="ECO:0000313" key="12">
    <source>
        <dbReference type="Proteomes" id="UP000680866"/>
    </source>
</evidence>
<name>A0A810NCX0_9ACTN</name>
<keyword evidence="7" id="KW-0472">Membrane</keyword>
<keyword evidence="2" id="KW-0813">Transport</keyword>
<dbReference type="GO" id="GO:0046677">
    <property type="term" value="P:response to antibiotic"/>
    <property type="evidence" value="ECO:0007669"/>
    <property type="project" value="UniProtKB-KW"/>
</dbReference>
<dbReference type="NCBIfam" id="TIGR01188">
    <property type="entry name" value="drrA"/>
    <property type="match status" value="1"/>
</dbReference>
<evidence type="ECO:0000313" key="11">
    <source>
        <dbReference type="EMBL" id="BCJ70174.1"/>
    </source>
</evidence>
<dbReference type="EMBL" id="AP023359">
    <property type="protein sequence ID" value="BCJ70174.1"/>
    <property type="molecule type" value="Genomic_DNA"/>
</dbReference>
<dbReference type="GO" id="GO:0005886">
    <property type="term" value="C:plasma membrane"/>
    <property type="evidence" value="ECO:0007669"/>
    <property type="project" value="UniProtKB-SubCell"/>
</dbReference>
<evidence type="ECO:0000256" key="9">
    <source>
        <dbReference type="ARBA" id="ARBA00049985"/>
    </source>
</evidence>
<dbReference type="SMART" id="SM00382">
    <property type="entry name" value="AAA"/>
    <property type="match status" value="1"/>
</dbReference>
<keyword evidence="6" id="KW-1278">Translocase</keyword>
<evidence type="ECO:0000256" key="4">
    <source>
        <dbReference type="ARBA" id="ARBA00022741"/>
    </source>
</evidence>
<accession>A0A810NCX0</accession>
<dbReference type="Pfam" id="PF00005">
    <property type="entry name" value="ABC_tran"/>
    <property type="match status" value="1"/>
</dbReference>
<dbReference type="PANTHER" id="PTHR42711">
    <property type="entry name" value="ABC TRANSPORTER ATP-BINDING PROTEIN"/>
    <property type="match status" value="1"/>
</dbReference>
<keyword evidence="4" id="KW-0547">Nucleotide-binding</keyword>
<feature type="domain" description="ABC transporter" evidence="10">
    <location>
        <begin position="4"/>
        <end position="229"/>
    </location>
</feature>
<dbReference type="GO" id="GO:0043215">
    <property type="term" value="P:daunorubicin transport"/>
    <property type="evidence" value="ECO:0007669"/>
    <property type="project" value="InterPro"/>
</dbReference>
<dbReference type="InterPro" id="IPR003593">
    <property type="entry name" value="AAA+_ATPase"/>
</dbReference>
<dbReference type="GO" id="GO:1900753">
    <property type="term" value="P:doxorubicin transport"/>
    <property type="evidence" value="ECO:0007669"/>
    <property type="project" value="InterPro"/>
</dbReference>
<keyword evidence="12" id="KW-1185">Reference proteome</keyword>
<dbReference type="PANTHER" id="PTHR42711:SF19">
    <property type="entry name" value="DOXORUBICIN RESISTANCE ATP-BINDING PROTEIN DRRA"/>
    <property type="match status" value="1"/>
</dbReference>
<dbReference type="Proteomes" id="UP000680866">
    <property type="component" value="Chromosome"/>
</dbReference>
<keyword evidence="8" id="KW-0046">Antibiotic resistance</keyword>
<evidence type="ECO:0000256" key="7">
    <source>
        <dbReference type="ARBA" id="ARBA00023136"/>
    </source>
</evidence>
<dbReference type="InterPro" id="IPR027417">
    <property type="entry name" value="P-loop_NTPase"/>
</dbReference>
<comment type="subcellular location">
    <subcellularLocation>
        <location evidence="1">Cell membrane</location>
        <topology evidence="1">Peripheral membrane protein</topology>
        <orientation evidence="1">Cytoplasmic side</orientation>
    </subcellularLocation>
</comment>
<dbReference type="PROSITE" id="PS00211">
    <property type="entry name" value="ABC_TRANSPORTER_1"/>
    <property type="match status" value="1"/>
</dbReference>
<protein>
    <submittedName>
        <fullName evidence="11">Daunorubicin resistance protein DrrA family ABC transporter ATP-binding protein</fullName>
    </submittedName>
</protein>
<dbReference type="GO" id="GO:0016887">
    <property type="term" value="F:ATP hydrolysis activity"/>
    <property type="evidence" value="ECO:0007669"/>
    <property type="project" value="InterPro"/>
</dbReference>